<dbReference type="GO" id="GO:0047617">
    <property type="term" value="F:fatty acyl-CoA hydrolase activity"/>
    <property type="evidence" value="ECO:0007669"/>
    <property type="project" value="InterPro"/>
</dbReference>
<dbReference type="RefSeq" id="WP_142100752.1">
    <property type="nucleotide sequence ID" value="NZ_VIGH01000006.1"/>
</dbReference>
<evidence type="ECO:0000259" key="4">
    <source>
        <dbReference type="Pfam" id="PF20789"/>
    </source>
</evidence>
<organism evidence="5 6">
    <name type="scientific">Rhodococcus spelaei</name>
    <dbReference type="NCBI Taxonomy" id="2546320"/>
    <lineage>
        <taxon>Bacteria</taxon>
        <taxon>Bacillati</taxon>
        <taxon>Actinomycetota</taxon>
        <taxon>Actinomycetes</taxon>
        <taxon>Mycobacteriales</taxon>
        <taxon>Nocardiaceae</taxon>
        <taxon>Rhodococcus</taxon>
    </lineage>
</organism>
<evidence type="ECO:0000313" key="5">
    <source>
        <dbReference type="EMBL" id="TQF68445.1"/>
    </source>
</evidence>
<dbReference type="Proteomes" id="UP000316256">
    <property type="component" value="Unassembled WGS sequence"/>
</dbReference>
<dbReference type="PANTHER" id="PTHR21660">
    <property type="entry name" value="THIOESTERASE SUPERFAMILY MEMBER-RELATED"/>
    <property type="match status" value="1"/>
</dbReference>
<dbReference type="Pfam" id="PF20789">
    <property type="entry name" value="4HBT_3C"/>
    <property type="match status" value="1"/>
</dbReference>
<accession>A0A541B7Y9</accession>
<sequence>MSTTTAPAPTPQALFRVGPPIRAGERNRMTMDLGRDSGLTPTAALGVLLDDILGFTMFERRGDRAGLVSADLSVDFVRPTGWVGGQLVAESRLETLTTDGGMSSVRVVDGAGRLVASGTAWGNFLDGVDQERTSAAPTAPDPSPLPWAPPIELLDGHLERTEFGARLTVPANRALANAMGVMHGGVQACAYDLVGNAAAAAASVDSLHTSSLRINFFRPVSLDGPAVFEAEVVRSGRLVSVVRVTGRDATGRDCGVATVTCRRDTDETTPGC</sequence>
<dbReference type="AlphaFoldDB" id="A0A541B7Y9"/>
<dbReference type="InterPro" id="IPR049450">
    <property type="entry name" value="ACOT8-like_C"/>
</dbReference>
<dbReference type="InterPro" id="IPR006683">
    <property type="entry name" value="Thioestr_dom"/>
</dbReference>
<dbReference type="InterPro" id="IPR039298">
    <property type="entry name" value="ACOT13"/>
</dbReference>
<evidence type="ECO:0000256" key="2">
    <source>
        <dbReference type="ARBA" id="ARBA00022801"/>
    </source>
</evidence>
<dbReference type="PANTHER" id="PTHR21660:SF1">
    <property type="entry name" value="ACYL-COENZYME A THIOESTERASE 13"/>
    <property type="match status" value="1"/>
</dbReference>
<dbReference type="Pfam" id="PF03061">
    <property type="entry name" value="4HBT"/>
    <property type="match status" value="1"/>
</dbReference>
<dbReference type="SUPFAM" id="SSF54637">
    <property type="entry name" value="Thioesterase/thiol ester dehydrase-isomerase"/>
    <property type="match status" value="2"/>
</dbReference>
<dbReference type="Gene3D" id="3.10.129.10">
    <property type="entry name" value="Hotdog Thioesterase"/>
    <property type="match status" value="2"/>
</dbReference>
<proteinExistence type="inferred from homology"/>
<dbReference type="InterPro" id="IPR029069">
    <property type="entry name" value="HotDog_dom_sf"/>
</dbReference>
<gene>
    <name evidence="5" type="ORF">FK531_15350</name>
</gene>
<dbReference type="EMBL" id="VIGH01000006">
    <property type="protein sequence ID" value="TQF68445.1"/>
    <property type="molecule type" value="Genomic_DNA"/>
</dbReference>
<evidence type="ECO:0000259" key="3">
    <source>
        <dbReference type="Pfam" id="PF03061"/>
    </source>
</evidence>
<dbReference type="NCBIfam" id="TIGR00369">
    <property type="entry name" value="unchar_dom_1"/>
    <property type="match status" value="1"/>
</dbReference>
<name>A0A541B7Y9_9NOCA</name>
<protein>
    <submittedName>
        <fullName evidence="5">Hotdog fold thioesterase</fullName>
    </submittedName>
</protein>
<dbReference type="CDD" id="cd03443">
    <property type="entry name" value="PaaI_thioesterase"/>
    <property type="match status" value="1"/>
</dbReference>
<evidence type="ECO:0000313" key="6">
    <source>
        <dbReference type="Proteomes" id="UP000316256"/>
    </source>
</evidence>
<dbReference type="InterPro" id="IPR003736">
    <property type="entry name" value="PAAI_dom"/>
</dbReference>
<keyword evidence="6" id="KW-1185">Reference proteome</keyword>
<feature type="domain" description="Acyl-CoA thioesterase-like C-terminal" evidence="4">
    <location>
        <begin position="33"/>
        <end position="118"/>
    </location>
</feature>
<reference evidence="5 6" key="1">
    <citation type="submission" date="2019-06" db="EMBL/GenBank/DDBJ databases">
        <title>Rhodococcus spaelei sp. nov., isolated from a cave.</title>
        <authorList>
            <person name="Lee S.D."/>
        </authorList>
    </citation>
    <scope>NUCLEOTIDE SEQUENCE [LARGE SCALE GENOMIC DNA]</scope>
    <source>
        <strain evidence="5 6">C9-5</strain>
    </source>
</reference>
<comment type="similarity">
    <text evidence="1">Belongs to the thioesterase PaaI family.</text>
</comment>
<evidence type="ECO:0000256" key="1">
    <source>
        <dbReference type="ARBA" id="ARBA00008324"/>
    </source>
</evidence>
<dbReference type="OrthoDB" id="4698424at2"/>
<feature type="domain" description="Thioesterase" evidence="3">
    <location>
        <begin position="179"/>
        <end position="254"/>
    </location>
</feature>
<comment type="caution">
    <text evidence="5">The sequence shown here is derived from an EMBL/GenBank/DDBJ whole genome shotgun (WGS) entry which is preliminary data.</text>
</comment>
<keyword evidence="2" id="KW-0378">Hydrolase</keyword>